<dbReference type="OrthoDB" id="5854584at2759"/>
<dbReference type="SUPFAM" id="SSF103481">
    <property type="entry name" value="Multidrug resistance efflux transporter EmrE"/>
    <property type="match status" value="1"/>
</dbReference>
<keyword evidence="2" id="KW-0472">Membrane</keyword>
<dbReference type="InterPro" id="IPR037185">
    <property type="entry name" value="EmrE-like"/>
</dbReference>
<dbReference type="EMBL" id="JAFEUZ010000032">
    <property type="protein sequence ID" value="KAG5470639.1"/>
    <property type="molecule type" value="Genomic_DNA"/>
</dbReference>
<evidence type="ECO:0000313" key="3">
    <source>
        <dbReference type="EMBL" id="KAG5470639.1"/>
    </source>
</evidence>
<feature type="transmembrane region" description="Helical" evidence="2">
    <location>
        <begin position="98"/>
        <end position="120"/>
    </location>
</feature>
<organism evidence="3 4">
    <name type="scientific">Leishmania martiniquensis</name>
    <dbReference type="NCBI Taxonomy" id="1580590"/>
    <lineage>
        <taxon>Eukaryota</taxon>
        <taxon>Discoba</taxon>
        <taxon>Euglenozoa</taxon>
        <taxon>Kinetoplastea</taxon>
        <taxon>Metakinetoplastina</taxon>
        <taxon>Trypanosomatida</taxon>
        <taxon>Trypanosomatidae</taxon>
        <taxon>Leishmaniinae</taxon>
        <taxon>Leishmania</taxon>
    </lineage>
</organism>
<dbReference type="RefSeq" id="XP_067176032.1">
    <property type="nucleotide sequence ID" value="XM_067319483.1"/>
</dbReference>
<feature type="transmembrane region" description="Helical" evidence="2">
    <location>
        <begin position="132"/>
        <end position="152"/>
    </location>
</feature>
<evidence type="ECO:0000256" key="1">
    <source>
        <dbReference type="SAM" id="MobiDB-lite"/>
    </source>
</evidence>
<dbReference type="KEGG" id="lmat:92511995"/>
<gene>
    <name evidence="3" type="ORF">LSCM1_01885</name>
</gene>
<reference evidence="3 4" key="1">
    <citation type="submission" date="2021-03" db="EMBL/GenBank/DDBJ databases">
        <title>Leishmania (Mundinia) martiniquensis Genome sequencing and assembly.</title>
        <authorList>
            <person name="Almutairi H."/>
            <person name="Gatherer D."/>
        </authorList>
    </citation>
    <scope>NUCLEOTIDE SEQUENCE [LARGE SCALE GENOMIC DNA]</scope>
    <source>
        <strain evidence="3">LSCM1</strain>
    </source>
</reference>
<name>A0A836GC24_9TRYP</name>
<feature type="region of interest" description="Disordered" evidence="1">
    <location>
        <begin position="1"/>
        <end position="29"/>
    </location>
</feature>
<keyword evidence="2" id="KW-0812">Transmembrane</keyword>
<dbReference type="PANTHER" id="PTHR31965">
    <property type="entry name" value="TRANSMEMBRANE PROTEIN 42"/>
    <property type="match status" value="1"/>
</dbReference>
<evidence type="ECO:0008006" key="5">
    <source>
        <dbReference type="Google" id="ProtNLM"/>
    </source>
</evidence>
<feature type="transmembrane region" description="Helical" evidence="2">
    <location>
        <begin position="158"/>
        <end position="175"/>
    </location>
</feature>
<keyword evidence="2" id="KW-1133">Transmembrane helix</keyword>
<comment type="caution">
    <text evidence="3">The sequence shown here is derived from an EMBL/GenBank/DDBJ whole genome shotgun (WGS) entry which is preliminary data.</text>
</comment>
<keyword evidence="4" id="KW-1185">Reference proteome</keyword>
<dbReference type="AlphaFoldDB" id="A0A836GC24"/>
<protein>
    <recommendedName>
        <fullName evidence="5">EamA domain-containing protein</fullName>
    </recommendedName>
</protein>
<dbReference type="GeneID" id="92511995"/>
<evidence type="ECO:0000256" key="2">
    <source>
        <dbReference type="SAM" id="Phobius"/>
    </source>
</evidence>
<dbReference type="PANTHER" id="PTHR31965:SF1">
    <property type="entry name" value="TRANSMEMBRANE PROTEIN 42"/>
    <property type="match status" value="1"/>
</dbReference>
<evidence type="ECO:0000313" key="4">
    <source>
        <dbReference type="Proteomes" id="UP000673552"/>
    </source>
</evidence>
<dbReference type="Gene3D" id="1.10.3730.20">
    <property type="match status" value="1"/>
</dbReference>
<accession>A0A836GC24</accession>
<dbReference type="Proteomes" id="UP000673552">
    <property type="component" value="Chromosome 32"/>
</dbReference>
<proteinExistence type="predicted"/>
<sequence length="181" mass="19298">MDVSTQRIFGDTMPVTSPSRNPRPLARASVPSRVAGTHRAVPTFFVNASIAGVCGALSGVVGKLAVESARVPLLVEWGGRYLQLDRAAMEMVQAVAPWLLRILCFLMNVFLTASMWRFYLKALSQGPTPVCQILNTGTNFVVSALAGLVLFAEEVTPMWGAGALLIVLGLALVVSDPQVSV</sequence>
<dbReference type="InterPro" id="IPR039632">
    <property type="entry name" value="TMEM42"/>
</dbReference>